<dbReference type="RefSeq" id="YP_009837979.1">
    <property type="nucleotide sequence ID" value="NC_048705.1"/>
</dbReference>
<dbReference type="EMBL" id="MH077585">
    <property type="protein sequence ID" value="AWH14424.1"/>
    <property type="molecule type" value="Genomic_DNA"/>
</dbReference>
<dbReference type="Proteomes" id="UP000246238">
    <property type="component" value="Segment"/>
</dbReference>
<proteinExistence type="predicted"/>
<protein>
    <recommendedName>
        <fullName evidence="3">Helix-turn-helix DNA binding domain protein</fullName>
    </recommendedName>
</protein>
<name>A0A2S1PCX9_9CAUD</name>
<evidence type="ECO:0000313" key="2">
    <source>
        <dbReference type="Proteomes" id="UP000246238"/>
    </source>
</evidence>
<keyword evidence="2" id="KW-1185">Reference proteome</keyword>
<dbReference type="KEGG" id="vg:55608183"/>
<accession>A0A2S1PCX9</accession>
<sequence length="66" mass="7764">MDTIEQILELRDKRRPPVADELQEIDDEIAKLVRKALEVDGYSAIELARRLGITRSRVYQLRDRAR</sequence>
<evidence type="ECO:0008006" key="3">
    <source>
        <dbReference type="Google" id="ProtNLM"/>
    </source>
</evidence>
<dbReference type="GeneID" id="55608183"/>
<reference evidence="2" key="1">
    <citation type="submission" date="2018-03" db="EMBL/GenBank/DDBJ databases">
        <authorList>
            <person name="Keele B.F."/>
        </authorList>
    </citation>
    <scope>NUCLEOTIDE SEQUENCE [LARGE SCALE GENOMIC DNA]</scope>
</reference>
<evidence type="ECO:0000313" key="1">
    <source>
        <dbReference type="EMBL" id="AWH14424.1"/>
    </source>
</evidence>
<organism evidence="1 2">
    <name type="scientific">Mycobacterium phage TChen</name>
    <dbReference type="NCBI Taxonomy" id="2163598"/>
    <lineage>
        <taxon>Viruses</taxon>
        <taxon>Duplodnaviria</taxon>
        <taxon>Heunggongvirae</taxon>
        <taxon>Uroviricota</taxon>
        <taxon>Caudoviricetes</taxon>
        <taxon>Gracegardnervirinae</taxon>
        <taxon>Thetabobvirus</taxon>
        <taxon>Thetabobvirus tchen</taxon>
        <taxon>Mycobacterium virus TChen</taxon>
    </lineage>
</organism>
<gene>
    <name evidence="1" type="primary">23</name>
    <name evidence="1" type="ORF">SEA_TCHEN_23</name>
</gene>